<dbReference type="RefSeq" id="XP_003651598.1">
    <property type="nucleotide sequence ID" value="XM_003651550.1"/>
</dbReference>
<evidence type="ECO:0000313" key="3">
    <source>
        <dbReference type="Proteomes" id="UP000008181"/>
    </source>
</evidence>
<dbReference type="Proteomes" id="UP000008181">
    <property type="component" value="Chromosome 2"/>
</dbReference>
<organism evidence="2 3">
    <name type="scientific">Thermothielavioides terrestris (strain ATCC 38088 / NRRL 8126)</name>
    <name type="common">Thielavia terrestris</name>
    <dbReference type="NCBI Taxonomy" id="578455"/>
    <lineage>
        <taxon>Eukaryota</taxon>
        <taxon>Fungi</taxon>
        <taxon>Dikarya</taxon>
        <taxon>Ascomycota</taxon>
        <taxon>Pezizomycotina</taxon>
        <taxon>Sordariomycetes</taxon>
        <taxon>Sordariomycetidae</taxon>
        <taxon>Sordariales</taxon>
        <taxon>Chaetomiaceae</taxon>
        <taxon>Thermothielavioides</taxon>
        <taxon>Thermothielavioides terrestris</taxon>
    </lineage>
</organism>
<dbReference type="HOGENOM" id="CLU_156711_0_0_1"/>
<dbReference type="OrthoDB" id="5401786at2759"/>
<protein>
    <submittedName>
        <fullName evidence="2">Uncharacterized protein</fullName>
    </submittedName>
</protein>
<dbReference type="GeneID" id="11514750"/>
<name>G2R4M7_THETT</name>
<reference evidence="2 3" key="1">
    <citation type="journal article" date="2011" name="Nat. Biotechnol.">
        <title>Comparative genomic analysis of the thermophilic biomass-degrading fungi Myceliophthora thermophila and Thielavia terrestris.</title>
        <authorList>
            <person name="Berka R.M."/>
            <person name="Grigoriev I.V."/>
            <person name="Otillar R."/>
            <person name="Salamov A."/>
            <person name="Grimwood J."/>
            <person name="Reid I."/>
            <person name="Ishmael N."/>
            <person name="John T."/>
            <person name="Darmond C."/>
            <person name="Moisan M.-C."/>
            <person name="Henrissat B."/>
            <person name="Coutinho P.M."/>
            <person name="Lombard V."/>
            <person name="Natvig D.O."/>
            <person name="Lindquist E."/>
            <person name="Schmutz J."/>
            <person name="Lucas S."/>
            <person name="Harris P."/>
            <person name="Powlowski J."/>
            <person name="Bellemare A."/>
            <person name="Taylor D."/>
            <person name="Butler G."/>
            <person name="de Vries R.P."/>
            <person name="Allijn I.E."/>
            <person name="van den Brink J."/>
            <person name="Ushinsky S."/>
            <person name="Storms R."/>
            <person name="Powell A.J."/>
            <person name="Paulsen I.T."/>
            <person name="Elbourne L.D.H."/>
            <person name="Baker S.E."/>
            <person name="Magnuson J."/>
            <person name="LaBoissiere S."/>
            <person name="Clutterbuck A.J."/>
            <person name="Martinez D."/>
            <person name="Wogulis M."/>
            <person name="de Leon A.L."/>
            <person name="Rey M.W."/>
            <person name="Tsang A."/>
        </authorList>
    </citation>
    <scope>NUCLEOTIDE SEQUENCE [LARGE SCALE GENOMIC DNA]</scope>
    <source>
        <strain evidence="3">ATCC 38088 / NRRL 8126</strain>
    </source>
</reference>
<accession>G2R4M7</accession>
<evidence type="ECO:0000256" key="1">
    <source>
        <dbReference type="SAM" id="MobiDB-lite"/>
    </source>
</evidence>
<feature type="compositionally biased region" description="Basic and acidic residues" evidence="1">
    <location>
        <begin position="23"/>
        <end position="36"/>
    </location>
</feature>
<feature type="compositionally biased region" description="Polar residues" evidence="1">
    <location>
        <begin position="45"/>
        <end position="59"/>
    </location>
</feature>
<sequence>MDDSLRGSGLFKADQALAALVNDPERLERERARFDRSPPAYRSEPSGTTTRSQSTNPRSEAQLLRDERKWQLRLEHEASLPCCQFRDQYLEELDRL</sequence>
<proteinExistence type="predicted"/>
<dbReference type="AlphaFoldDB" id="G2R4M7"/>
<dbReference type="KEGG" id="ttt:THITE_2047963"/>
<evidence type="ECO:0000313" key="2">
    <source>
        <dbReference type="EMBL" id="AEO65262.1"/>
    </source>
</evidence>
<dbReference type="STRING" id="578455.G2R4M7"/>
<feature type="non-terminal residue" evidence="2">
    <location>
        <position position="96"/>
    </location>
</feature>
<keyword evidence="3" id="KW-1185">Reference proteome</keyword>
<dbReference type="EMBL" id="CP003010">
    <property type="protein sequence ID" value="AEO65262.1"/>
    <property type="molecule type" value="Genomic_DNA"/>
</dbReference>
<feature type="region of interest" description="Disordered" evidence="1">
    <location>
        <begin position="22"/>
        <end position="62"/>
    </location>
</feature>
<gene>
    <name evidence="2" type="ORF">THITE_2047963</name>
</gene>